<protein>
    <submittedName>
        <fullName evidence="2">Unannotated protein</fullName>
    </submittedName>
</protein>
<dbReference type="SUPFAM" id="SSF109854">
    <property type="entry name" value="DinB/YfiT-like putative metalloenzymes"/>
    <property type="match status" value="1"/>
</dbReference>
<gene>
    <name evidence="2" type="ORF">UFOPK2143_01190</name>
</gene>
<dbReference type="InterPro" id="IPR034660">
    <property type="entry name" value="DinB/YfiT-like"/>
</dbReference>
<dbReference type="EMBL" id="CAEZVV010000081">
    <property type="protein sequence ID" value="CAB4649544.1"/>
    <property type="molecule type" value="Genomic_DNA"/>
</dbReference>
<evidence type="ECO:0000313" key="2">
    <source>
        <dbReference type="EMBL" id="CAB4649544.1"/>
    </source>
</evidence>
<sequence>MSQFLSDDQVCEAYRQTRQSVLELLEQTPESFATLIVPACPDWTVQQTFSHLVGVPEDLLAQRMEGITSDAWTNAQVQRHAGDSLEELRYALEQTIALFDAMLPAISSPSNSQLVMDALTHEIDLREALGVECEESSLPLAVSKAWLLDLIERRGPSASAAVQSAECSDLELVRALTGRRSVAQMDELGLPGNQIVAALAGTPLKPPV</sequence>
<name>A0A6J6KN03_9ZZZZ</name>
<dbReference type="InterPro" id="IPR024344">
    <property type="entry name" value="MDMPI_metal-binding"/>
</dbReference>
<dbReference type="Gene3D" id="1.20.120.450">
    <property type="entry name" value="dinb family like domain"/>
    <property type="match status" value="1"/>
</dbReference>
<evidence type="ECO:0000259" key="1">
    <source>
        <dbReference type="Pfam" id="PF11716"/>
    </source>
</evidence>
<organism evidence="2">
    <name type="scientific">freshwater metagenome</name>
    <dbReference type="NCBI Taxonomy" id="449393"/>
    <lineage>
        <taxon>unclassified sequences</taxon>
        <taxon>metagenomes</taxon>
        <taxon>ecological metagenomes</taxon>
    </lineage>
</organism>
<proteinExistence type="predicted"/>
<dbReference type="Pfam" id="PF11716">
    <property type="entry name" value="MDMPI_N"/>
    <property type="match status" value="1"/>
</dbReference>
<dbReference type="AlphaFoldDB" id="A0A6J6KN03"/>
<reference evidence="2" key="1">
    <citation type="submission" date="2020-05" db="EMBL/GenBank/DDBJ databases">
        <authorList>
            <person name="Chiriac C."/>
            <person name="Salcher M."/>
            <person name="Ghai R."/>
            <person name="Kavagutti S V."/>
        </authorList>
    </citation>
    <scope>NUCLEOTIDE SEQUENCE</scope>
</reference>
<dbReference type="GO" id="GO:0046872">
    <property type="term" value="F:metal ion binding"/>
    <property type="evidence" value="ECO:0007669"/>
    <property type="project" value="InterPro"/>
</dbReference>
<feature type="domain" description="Mycothiol-dependent maleylpyruvate isomerase metal-binding" evidence="1">
    <location>
        <begin position="16"/>
        <end position="109"/>
    </location>
</feature>
<accession>A0A6J6KN03</accession>